<dbReference type="InterPro" id="IPR026912">
    <property type="entry name" value="Adenine_deam_C"/>
</dbReference>
<dbReference type="RefSeq" id="WP_063181465.1">
    <property type="nucleotide sequence ID" value="NZ_LQNT01000010.1"/>
</dbReference>
<dbReference type="PANTHER" id="PTHR11113:SF6">
    <property type="entry name" value="ADENINE DEAMINASE YERA-RELATED"/>
    <property type="match status" value="1"/>
</dbReference>
<organism evidence="7 8">
    <name type="scientific">Bhargavaea cecembensis</name>
    <dbReference type="NCBI Taxonomy" id="394098"/>
    <lineage>
        <taxon>Bacteria</taxon>
        <taxon>Bacillati</taxon>
        <taxon>Bacillota</taxon>
        <taxon>Bacilli</taxon>
        <taxon>Bacillales</taxon>
        <taxon>Caryophanaceae</taxon>
        <taxon>Bhargavaea</taxon>
    </lineage>
</organism>
<comment type="caution">
    <text evidence="7">The sequence shown here is derived from an EMBL/GenBank/DDBJ whole genome shotgun (WGS) entry which is preliminary data.</text>
</comment>
<dbReference type="InterPro" id="IPR006680">
    <property type="entry name" value="Amidohydro-rel"/>
</dbReference>
<name>A0A165GUR8_9BACL</name>
<dbReference type="Gene3D" id="3.20.20.140">
    <property type="entry name" value="Metal-dependent hydrolases"/>
    <property type="match status" value="1"/>
</dbReference>
<proteinExistence type="inferred from homology"/>
<comment type="catalytic activity">
    <reaction evidence="4">
        <text>adenine + H2O + H(+) = hypoxanthine + NH4(+)</text>
        <dbReference type="Rhea" id="RHEA:23688"/>
        <dbReference type="ChEBI" id="CHEBI:15377"/>
        <dbReference type="ChEBI" id="CHEBI:15378"/>
        <dbReference type="ChEBI" id="CHEBI:16708"/>
        <dbReference type="ChEBI" id="CHEBI:17368"/>
        <dbReference type="ChEBI" id="CHEBI:28938"/>
        <dbReference type="EC" id="3.5.4.2"/>
    </reaction>
</comment>
<dbReference type="EMBL" id="LQNT01000010">
    <property type="protein sequence ID" value="KZE37764.1"/>
    <property type="molecule type" value="Genomic_DNA"/>
</dbReference>
<comment type="similarity">
    <text evidence="1">Belongs to the metallo-dependent hydrolases superfamily. Adenine deaminase family.</text>
</comment>
<dbReference type="Pfam" id="PF13382">
    <property type="entry name" value="Adenine_deam_C"/>
    <property type="match status" value="1"/>
</dbReference>
<reference evidence="7 8" key="1">
    <citation type="submission" date="2016-01" db="EMBL/GenBank/DDBJ databases">
        <title>Whole genome sequencing of Bhargavaea cecembensis T14.</title>
        <authorList>
            <person name="Hong K.W."/>
        </authorList>
    </citation>
    <scope>NUCLEOTIDE SEQUENCE [LARGE SCALE GENOMIC DNA]</scope>
    <source>
        <strain evidence="7 8">T14</strain>
    </source>
</reference>
<accession>A0A165GUR8</accession>
<dbReference type="PANTHER" id="PTHR11113">
    <property type="entry name" value="N-ACETYLGLUCOSAMINE-6-PHOSPHATE DEACETYLASE"/>
    <property type="match status" value="1"/>
</dbReference>
<evidence type="ECO:0000259" key="5">
    <source>
        <dbReference type="Pfam" id="PF01979"/>
    </source>
</evidence>
<evidence type="ECO:0000256" key="2">
    <source>
        <dbReference type="ARBA" id="ARBA00012782"/>
    </source>
</evidence>
<evidence type="ECO:0000256" key="4">
    <source>
        <dbReference type="ARBA" id="ARBA00047720"/>
    </source>
</evidence>
<dbReference type="GO" id="GO:0000034">
    <property type="term" value="F:adenine deaminase activity"/>
    <property type="evidence" value="ECO:0007669"/>
    <property type="project" value="UniProtKB-EC"/>
</dbReference>
<dbReference type="OrthoDB" id="9775607at2"/>
<evidence type="ECO:0000256" key="3">
    <source>
        <dbReference type="ARBA" id="ARBA00022801"/>
    </source>
</evidence>
<dbReference type="SUPFAM" id="SSF51338">
    <property type="entry name" value="Composite domain of metallo-dependent hydrolases"/>
    <property type="match status" value="1"/>
</dbReference>
<evidence type="ECO:0000259" key="6">
    <source>
        <dbReference type="Pfam" id="PF13382"/>
    </source>
</evidence>
<dbReference type="Gene3D" id="2.30.40.10">
    <property type="entry name" value="Urease, subunit C, domain 1"/>
    <property type="match status" value="1"/>
</dbReference>
<dbReference type="Pfam" id="PF01979">
    <property type="entry name" value="Amidohydro_1"/>
    <property type="match status" value="1"/>
</dbReference>
<dbReference type="InterPro" id="IPR032466">
    <property type="entry name" value="Metal_Hydrolase"/>
</dbReference>
<evidence type="ECO:0000256" key="1">
    <source>
        <dbReference type="ARBA" id="ARBA00006773"/>
    </source>
</evidence>
<dbReference type="InterPro" id="IPR011059">
    <property type="entry name" value="Metal-dep_hydrolase_composite"/>
</dbReference>
<evidence type="ECO:0000313" key="8">
    <source>
        <dbReference type="Proteomes" id="UP000076490"/>
    </source>
</evidence>
<dbReference type="EC" id="3.5.4.2" evidence="2"/>
<evidence type="ECO:0000313" key="7">
    <source>
        <dbReference type="EMBL" id="KZE37764.1"/>
    </source>
</evidence>
<gene>
    <name evidence="7" type="ORF">AV656_09540</name>
</gene>
<feature type="domain" description="Adenine deaminase C-terminal" evidence="6">
    <location>
        <begin position="406"/>
        <end position="566"/>
    </location>
</feature>
<sequence>MAQAPWKIRELRKHTAVVDGRRAPDLLITNATYLHGIMKKWISGNIWISGDRIVYAGSDMPKNTEGTEVVDASGKVIVPGYIEPHVHPYQLYNPLTFADYASRRGTTTFISDNSVLFLTMENWKAFAILDQLKALPFSFYWWSRFDSQTQMDREEELYSTQSVGEWMARPDVIMGGELTAWPRLLAGDDQMLYWIQNAKQAGMKIEAHLPGASERTLARLRLLGADGDHEAMTAEEVERRILQGYAVTLRYSSIRPDLPDMLKGILEKDLDIFDHLMMTTDGSTPSFHEDGVMDKCIRAALDAGVRPEDAYAMATYNIARYYDMENLHGLIATGRYANLNFLESPENPVPTDVLSKGVWMKRDGEDAYEFPEIDWSWLEPYNPPYELDENDFQFSFPFGVQMVNDVITKPYSVDVDPSDQRLPSGQDQSFLILIDREGNWRVNTLIKGFADDILGFASSYSNTGDIIMIGKNMADMKLAFDRLKEIGGGMALTENGKVIAELPLVLGGVLSDAPMEQLISQEKKLKEELKARGYKHGDAVYTLLFLQATHLPYVRITQKGIYDVMNGKVMFPALMR</sequence>
<dbReference type="SUPFAM" id="SSF51556">
    <property type="entry name" value="Metallo-dependent hydrolases"/>
    <property type="match status" value="1"/>
</dbReference>
<feature type="domain" description="Amidohydrolase-related" evidence="5">
    <location>
        <begin position="76"/>
        <end position="359"/>
    </location>
</feature>
<keyword evidence="3" id="KW-0378">Hydrolase</keyword>
<dbReference type="Proteomes" id="UP000076490">
    <property type="component" value="Unassembled WGS sequence"/>
</dbReference>
<protein>
    <recommendedName>
        <fullName evidence="2">adenine deaminase</fullName>
        <ecNumber evidence="2">3.5.4.2</ecNumber>
    </recommendedName>
</protein>
<dbReference type="AlphaFoldDB" id="A0A165GUR8"/>